<evidence type="ECO:0000313" key="4">
    <source>
        <dbReference type="Proteomes" id="UP000275078"/>
    </source>
</evidence>
<dbReference type="AlphaFoldDB" id="A0A3N4HHC5"/>
<feature type="region of interest" description="Disordered" evidence="1">
    <location>
        <begin position="27"/>
        <end position="131"/>
    </location>
</feature>
<accession>A0A3N4HHC5</accession>
<gene>
    <name evidence="3" type="ORF">BJ508DRAFT_87648</name>
</gene>
<feature type="compositionally biased region" description="Low complexity" evidence="1">
    <location>
        <begin position="77"/>
        <end position="94"/>
    </location>
</feature>
<evidence type="ECO:0000256" key="2">
    <source>
        <dbReference type="SAM" id="Phobius"/>
    </source>
</evidence>
<keyword evidence="4" id="KW-1185">Reference proteome</keyword>
<dbReference type="EMBL" id="ML119904">
    <property type="protein sequence ID" value="RPA71721.1"/>
    <property type="molecule type" value="Genomic_DNA"/>
</dbReference>
<feature type="transmembrane region" description="Helical" evidence="2">
    <location>
        <begin position="172"/>
        <end position="195"/>
    </location>
</feature>
<keyword evidence="2" id="KW-0812">Transmembrane</keyword>
<sequence length="264" mass="27047">MTGNYPGPTTWETSGWVKPYIQKSCDKIERAGGLRPKPSDIPKDATSTISSPSTPSSSTPEAPTPTPSPAPAPSPSPTSTSSPFPSPNSPSESATSTPKEASPAPEPKGAPSSIPGASAINESSGASSTAKAIDNAMSTSIPSSIPSFGAGTPDSISDSSSSLSQDDRILKIAIGLGVALGVLFIAVGILAIILLKRRRKQESEKTNEGMLAQQIAAPVEMGQGGFMAGFKSGITDEDLSPKELENCEILEAPNTGVWPPREMG</sequence>
<evidence type="ECO:0000256" key="1">
    <source>
        <dbReference type="SAM" id="MobiDB-lite"/>
    </source>
</evidence>
<feature type="compositionally biased region" description="Pro residues" evidence="1">
    <location>
        <begin position="62"/>
        <end position="76"/>
    </location>
</feature>
<reference evidence="3 4" key="1">
    <citation type="journal article" date="2018" name="Nat. Ecol. Evol.">
        <title>Pezizomycetes genomes reveal the molecular basis of ectomycorrhizal truffle lifestyle.</title>
        <authorList>
            <person name="Murat C."/>
            <person name="Payen T."/>
            <person name="Noel B."/>
            <person name="Kuo A."/>
            <person name="Morin E."/>
            <person name="Chen J."/>
            <person name="Kohler A."/>
            <person name="Krizsan K."/>
            <person name="Balestrini R."/>
            <person name="Da Silva C."/>
            <person name="Montanini B."/>
            <person name="Hainaut M."/>
            <person name="Levati E."/>
            <person name="Barry K.W."/>
            <person name="Belfiori B."/>
            <person name="Cichocki N."/>
            <person name="Clum A."/>
            <person name="Dockter R.B."/>
            <person name="Fauchery L."/>
            <person name="Guy J."/>
            <person name="Iotti M."/>
            <person name="Le Tacon F."/>
            <person name="Lindquist E.A."/>
            <person name="Lipzen A."/>
            <person name="Malagnac F."/>
            <person name="Mello A."/>
            <person name="Molinier V."/>
            <person name="Miyauchi S."/>
            <person name="Poulain J."/>
            <person name="Riccioni C."/>
            <person name="Rubini A."/>
            <person name="Sitrit Y."/>
            <person name="Splivallo R."/>
            <person name="Traeger S."/>
            <person name="Wang M."/>
            <person name="Zifcakova L."/>
            <person name="Wipf D."/>
            <person name="Zambonelli A."/>
            <person name="Paolocci F."/>
            <person name="Nowrousian M."/>
            <person name="Ottonello S."/>
            <person name="Baldrian P."/>
            <person name="Spatafora J.W."/>
            <person name="Henrissat B."/>
            <person name="Nagy L.G."/>
            <person name="Aury J.M."/>
            <person name="Wincker P."/>
            <person name="Grigoriev I.V."/>
            <person name="Bonfante P."/>
            <person name="Martin F.M."/>
        </authorList>
    </citation>
    <scope>NUCLEOTIDE SEQUENCE [LARGE SCALE GENOMIC DNA]</scope>
    <source>
        <strain evidence="3 4">RN42</strain>
    </source>
</reference>
<dbReference type="Proteomes" id="UP000275078">
    <property type="component" value="Unassembled WGS sequence"/>
</dbReference>
<feature type="compositionally biased region" description="Polar residues" evidence="1">
    <location>
        <begin position="120"/>
        <end position="131"/>
    </location>
</feature>
<dbReference type="STRING" id="1160509.A0A3N4HHC5"/>
<name>A0A3N4HHC5_ASCIM</name>
<keyword evidence="2" id="KW-1133">Transmembrane helix</keyword>
<evidence type="ECO:0008006" key="5">
    <source>
        <dbReference type="Google" id="ProtNLM"/>
    </source>
</evidence>
<keyword evidence="2" id="KW-0472">Membrane</keyword>
<organism evidence="3 4">
    <name type="scientific">Ascobolus immersus RN42</name>
    <dbReference type="NCBI Taxonomy" id="1160509"/>
    <lineage>
        <taxon>Eukaryota</taxon>
        <taxon>Fungi</taxon>
        <taxon>Dikarya</taxon>
        <taxon>Ascomycota</taxon>
        <taxon>Pezizomycotina</taxon>
        <taxon>Pezizomycetes</taxon>
        <taxon>Pezizales</taxon>
        <taxon>Ascobolaceae</taxon>
        <taxon>Ascobolus</taxon>
    </lineage>
</organism>
<feature type="region of interest" description="Disordered" evidence="1">
    <location>
        <begin position="144"/>
        <end position="163"/>
    </location>
</feature>
<feature type="compositionally biased region" description="Low complexity" evidence="1">
    <location>
        <begin position="45"/>
        <end position="61"/>
    </location>
</feature>
<proteinExistence type="predicted"/>
<feature type="compositionally biased region" description="Basic and acidic residues" evidence="1">
    <location>
        <begin position="27"/>
        <end position="43"/>
    </location>
</feature>
<evidence type="ECO:0000313" key="3">
    <source>
        <dbReference type="EMBL" id="RPA71721.1"/>
    </source>
</evidence>
<feature type="compositionally biased region" description="Low complexity" evidence="1">
    <location>
        <begin position="154"/>
        <end position="163"/>
    </location>
</feature>
<protein>
    <recommendedName>
        <fullName evidence="5">Mid2 domain-containing protein</fullName>
    </recommendedName>
</protein>